<dbReference type="AlphaFoldDB" id="A0AAD2GDT9"/>
<evidence type="ECO:0000313" key="7">
    <source>
        <dbReference type="EMBL" id="CAJ1969910.1"/>
    </source>
</evidence>
<evidence type="ECO:0000256" key="1">
    <source>
        <dbReference type="ARBA" id="ARBA00001974"/>
    </source>
</evidence>
<evidence type="ECO:0000256" key="3">
    <source>
        <dbReference type="ARBA" id="ARBA00022827"/>
    </source>
</evidence>
<feature type="region of interest" description="Disordered" evidence="5">
    <location>
        <begin position="398"/>
        <end position="422"/>
    </location>
</feature>
<gene>
    <name evidence="7" type="ORF">CYCCA115_LOCUS23942</name>
</gene>
<dbReference type="InterPro" id="IPR017584">
    <property type="entry name" value="Pyridine_nucleo_diS_OxRdtase_N"/>
</dbReference>
<keyword evidence="4" id="KW-0560">Oxidoreductase</keyword>
<evidence type="ECO:0000259" key="6">
    <source>
        <dbReference type="Pfam" id="PF07992"/>
    </source>
</evidence>
<dbReference type="SUPFAM" id="SSF51905">
    <property type="entry name" value="FAD/NAD(P)-binding domain"/>
    <property type="match status" value="2"/>
</dbReference>
<dbReference type="GO" id="GO:0003955">
    <property type="term" value="F:NAD(P)H dehydrogenase (quinone) activity"/>
    <property type="evidence" value="ECO:0007669"/>
    <property type="project" value="TreeGrafter"/>
</dbReference>
<dbReference type="NCBIfam" id="TIGR03169">
    <property type="entry name" value="Nterm_to_SelD"/>
    <property type="match status" value="1"/>
</dbReference>
<evidence type="ECO:0000313" key="8">
    <source>
        <dbReference type="Proteomes" id="UP001295423"/>
    </source>
</evidence>
<dbReference type="InterPro" id="IPR023753">
    <property type="entry name" value="FAD/NAD-binding_dom"/>
</dbReference>
<accession>A0AAD2GDT9</accession>
<dbReference type="InterPro" id="IPR036188">
    <property type="entry name" value="FAD/NAD-bd_sf"/>
</dbReference>
<sequence length="466" mass="50904">MSHSKHLVLVGGGHAHAQVIKALNKASRSKDLKVTLIDSQKSASYSGMVPGCVAGAYTAEDTLLHLEPLSSWAGIDFINDQVVDIDFERKEIVLKSNEDPVSFDAVSLDIGSASRGLKTTKGALENTIPTRPISDLVKRFDAETQKLRAGDSSAKIHVVMIGGGPAGIELSMSVMGRWKPIVGKDNIRVTVLNAGSELVSSETDLNRQTLVAAMEERGIEVRQESYVQEVKPNCVVLESGEEISCTHCLWATGAESHSLAFQLGDRGLAVSDRGYIRVNQYLQSVSHPFVFAAGDCNVIEGLSKPSPPKAGVFAVRSGPILVENLPKCLTGKTTKESNDLTAYVPQDDFLKLLVCGDGTAIGFRFGFPIQGKWVFDLKDAIDRSFVNLFKEENLPELEDGKPYDNSQYDATADRRPPLDPTDAAEIWRRTDDDLNYEEAWDVIRDMAADEQYKNSVLEILADRFGA</sequence>
<comment type="caution">
    <text evidence="7">The sequence shown here is derived from an EMBL/GenBank/DDBJ whole genome shotgun (WGS) entry which is preliminary data.</text>
</comment>
<evidence type="ECO:0000256" key="2">
    <source>
        <dbReference type="ARBA" id="ARBA00022630"/>
    </source>
</evidence>
<keyword evidence="2" id="KW-0285">Flavoprotein</keyword>
<dbReference type="GO" id="GO:0019646">
    <property type="term" value="P:aerobic electron transport chain"/>
    <property type="evidence" value="ECO:0007669"/>
    <property type="project" value="TreeGrafter"/>
</dbReference>
<evidence type="ECO:0000256" key="4">
    <source>
        <dbReference type="ARBA" id="ARBA00023002"/>
    </source>
</evidence>
<dbReference type="Proteomes" id="UP001295423">
    <property type="component" value="Unassembled WGS sequence"/>
</dbReference>
<organism evidence="7 8">
    <name type="scientific">Cylindrotheca closterium</name>
    <dbReference type="NCBI Taxonomy" id="2856"/>
    <lineage>
        <taxon>Eukaryota</taxon>
        <taxon>Sar</taxon>
        <taxon>Stramenopiles</taxon>
        <taxon>Ochrophyta</taxon>
        <taxon>Bacillariophyta</taxon>
        <taxon>Bacillariophyceae</taxon>
        <taxon>Bacillariophycidae</taxon>
        <taxon>Bacillariales</taxon>
        <taxon>Bacillariaceae</taxon>
        <taxon>Cylindrotheca</taxon>
    </lineage>
</organism>
<keyword evidence="8" id="KW-1185">Reference proteome</keyword>
<feature type="domain" description="FAD/NAD(P)-binding" evidence="6">
    <location>
        <begin position="6"/>
        <end position="302"/>
    </location>
</feature>
<dbReference type="InterPro" id="IPR051169">
    <property type="entry name" value="NADH-Q_oxidoreductase"/>
</dbReference>
<dbReference type="Pfam" id="PF07992">
    <property type="entry name" value="Pyr_redox_2"/>
    <property type="match status" value="1"/>
</dbReference>
<dbReference type="EMBL" id="CAKOGP040002436">
    <property type="protein sequence ID" value="CAJ1969910.1"/>
    <property type="molecule type" value="Genomic_DNA"/>
</dbReference>
<comment type="cofactor">
    <cofactor evidence="1">
        <name>FAD</name>
        <dbReference type="ChEBI" id="CHEBI:57692"/>
    </cofactor>
</comment>
<dbReference type="PANTHER" id="PTHR42913">
    <property type="entry name" value="APOPTOSIS-INDUCING FACTOR 1"/>
    <property type="match status" value="1"/>
</dbReference>
<name>A0AAD2GDT9_9STRA</name>
<proteinExistence type="predicted"/>
<keyword evidence="3" id="KW-0274">FAD</keyword>
<dbReference type="Gene3D" id="3.50.50.100">
    <property type="match status" value="1"/>
</dbReference>
<dbReference type="PANTHER" id="PTHR42913:SF9">
    <property type="entry name" value="SLR1591 PROTEIN"/>
    <property type="match status" value="1"/>
</dbReference>
<protein>
    <recommendedName>
        <fullName evidence="6">FAD/NAD(P)-binding domain-containing protein</fullName>
    </recommendedName>
</protein>
<reference evidence="7" key="1">
    <citation type="submission" date="2023-08" db="EMBL/GenBank/DDBJ databases">
        <authorList>
            <person name="Audoor S."/>
            <person name="Bilcke G."/>
        </authorList>
    </citation>
    <scope>NUCLEOTIDE SEQUENCE</scope>
</reference>
<evidence type="ECO:0000256" key="5">
    <source>
        <dbReference type="SAM" id="MobiDB-lite"/>
    </source>
</evidence>